<dbReference type="RefSeq" id="WP_069483526.1">
    <property type="nucleotide sequence ID" value="NZ_KV766183.1"/>
</dbReference>
<dbReference type="InterPro" id="IPR014001">
    <property type="entry name" value="Helicase_ATP-bd"/>
</dbReference>
<dbReference type="GO" id="GO:0005524">
    <property type="term" value="F:ATP binding"/>
    <property type="evidence" value="ECO:0007669"/>
    <property type="project" value="InterPro"/>
</dbReference>
<dbReference type="EMBL" id="MECQ01000008">
    <property type="protein sequence ID" value="ODV53284.1"/>
    <property type="molecule type" value="Genomic_DNA"/>
</dbReference>
<dbReference type="AlphaFoldDB" id="A0A1E4QYJ5"/>
<dbReference type="InterPro" id="IPR038718">
    <property type="entry name" value="SNF2-like_sf"/>
</dbReference>
<dbReference type="InterPro" id="IPR049730">
    <property type="entry name" value="SNF2/RAD54-like_C"/>
</dbReference>
<dbReference type="Proteomes" id="UP000094784">
    <property type="component" value="Unassembled WGS sequence"/>
</dbReference>
<evidence type="ECO:0000259" key="2">
    <source>
        <dbReference type="PROSITE" id="PS51192"/>
    </source>
</evidence>
<dbReference type="Gene3D" id="3.40.50.300">
    <property type="entry name" value="P-loop containing nucleotide triphosphate hydrolases"/>
    <property type="match status" value="1"/>
</dbReference>
<dbReference type="InterPro" id="IPR000330">
    <property type="entry name" value="SNF2_N"/>
</dbReference>
<dbReference type="PANTHER" id="PTHR10799">
    <property type="entry name" value="SNF2/RAD54 HELICASE FAMILY"/>
    <property type="match status" value="1"/>
</dbReference>
<evidence type="ECO:0008006" key="6">
    <source>
        <dbReference type="Google" id="ProtNLM"/>
    </source>
</evidence>
<dbReference type="CDD" id="cd18793">
    <property type="entry name" value="SF2_C_SNF"/>
    <property type="match status" value="1"/>
</dbReference>
<dbReference type="SUPFAM" id="SSF52540">
    <property type="entry name" value="P-loop containing nucleoside triphosphate hydrolases"/>
    <property type="match status" value="2"/>
</dbReference>
<evidence type="ECO:0000313" key="4">
    <source>
        <dbReference type="EMBL" id="ODV53284.1"/>
    </source>
</evidence>
<dbReference type="PROSITE" id="PS51194">
    <property type="entry name" value="HELICASE_CTER"/>
    <property type="match status" value="1"/>
</dbReference>
<keyword evidence="1" id="KW-0378">Hydrolase</keyword>
<dbReference type="InterPro" id="IPR027417">
    <property type="entry name" value="P-loop_NTPase"/>
</dbReference>
<organism evidence="4 5">
    <name type="scientific">Lysinibacillus fusiformis</name>
    <dbReference type="NCBI Taxonomy" id="28031"/>
    <lineage>
        <taxon>Bacteria</taxon>
        <taxon>Bacillati</taxon>
        <taxon>Bacillota</taxon>
        <taxon>Bacilli</taxon>
        <taxon>Bacillales</taxon>
        <taxon>Bacillaceae</taxon>
        <taxon>Lysinibacillus</taxon>
    </lineage>
</organism>
<evidence type="ECO:0000259" key="3">
    <source>
        <dbReference type="PROSITE" id="PS51194"/>
    </source>
</evidence>
<evidence type="ECO:0000256" key="1">
    <source>
        <dbReference type="ARBA" id="ARBA00022801"/>
    </source>
</evidence>
<dbReference type="SMART" id="SM00487">
    <property type="entry name" value="DEXDc"/>
    <property type="match status" value="1"/>
</dbReference>
<dbReference type="PROSITE" id="PS51192">
    <property type="entry name" value="HELICASE_ATP_BIND_1"/>
    <property type="match status" value="1"/>
</dbReference>
<dbReference type="OrthoDB" id="9802848at2"/>
<gene>
    <name evidence="4" type="ORF">BG258_23570</name>
</gene>
<sequence>MKNKIEVKPALSLINIEKVDDRYKVTFAGKRHQFNEYINKVMMVEEKDYDIENKAWFFDEDGIKVIKSLFKVPEKPTAIPVSIKKEVSGYESMGKNLKLQPYEYQKEAIKYIVDTHETLLILPCGAGKSCTGIGAYLELKERGKVSGPGMIIVKASLKYQWHKEVEKFSDLKSKVVLSSKEVAAPILTKIKRRENTLKKLLKNNPKDSKVTEIQKEIINLKKESIKVFKDQFKEADLFVLNYETLREKDVSQELRQANVEYIFADEVQYIKSKDSKRSKAVSEFSDVPYKVGATATPVGKNPEDLYGIFRFVSPETFPKWGNFSALYIKYAGYGKVVGFKNLDKLREKIAPSLFIKSKEEVANFLPKLVVMQRYCEFEPAQRKMYINITQKIDELKEQEKAIRANFKTEGDSLNNPELAKVEALILAHQTFAQQLANSEELFTLSESEMASQFITGAKSNKMEILVELVEEIISSGEKVAIYSRFKKMQDIIIKRFAKEFPDVKIAQIHGGFTSEERYEEAYTKFRDNDNFKVLLASNAGAEGINLSHCKYLIEIEPAESYAIQTQRHGRLERSDSIHDTVFVYQLICNDSWDEVALKIVTKKEAFDIKLIRE</sequence>
<name>A0A1E4QYJ5_9BACI</name>
<dbReference type="Gene3D" id="3.40.50.10810">
    <property type="entry name" value="Tandem AAA-ATPase domain"/>
    <property type="match status" value="1"/>
</dbReference>
<feature type="domain" description="Helicase ATP-binding" evidence="2">
    <location>
        <begin position="109"/>
        <end position="315"/>
    </location>
</feature>
<accession>A0A1E4QYJ5</accession>
<dbReference type="Pfam" id="PF00271">
    <property type="entry name" value="Helicase_C"/>
    <property type="match status" value="1"/>
</dbReference>
<feature type="domain" description="Helicase C-terminal" evidence="3">
    <location>
        <begin position="464"/>
        <end position="613"/>
    </location>
</feature>
<dbReference type="GO" id="GO:0016787">
    <property type="term" value="F:hydrolase activity"/>
    <property type="evidence" value="ECO:0007669"/>
    <property type="project" value="UniProtKB-KW"/>
</dbReference>
<dbReference type="InterPro" id="IPR001650">
    <property type="entry name" value="Helicase_C-like"/>
</dbReference>
<reference evidence="4 5" key="1">
    <citation type="submission" date="2016-09" db="EMBL/GenBank/DDBJ databases">
        <title>Draft genome sequence of the soil isolate, Lysinibacillus fusiformis M5, a potential hypoxanthine producer.</title>
        <authorList>
            <person name="Gallegos-Monterrosa R."/>
            <person name="Maroti G."/>
            <person name="Balint B."/>
            <person name="Kovacs A.T."/>
        </authorList>
    </citation>
    <scope>NUCLEOTIDE SEQUENCE [LARGE SCALE GENOMIC DNA]</scope>
    <source>
        <strain evidence="4 5">M5</strain>
    </source>
</reference>
<protein>
    <recommendedName>
        <fullName evidence="6">Helicase conserved C-terminal domain-containing protein</fullName>
    </recommendedName>
</protein>
<evidence type="ECO:0000313" key="5">
    <source>
        <dbReference type="Proteomes" id="UP000094784"/>
    </source>
</evidence>
<dbReference type="SMART" id="SM00490">
    <property type="entry name" value="HELICc"/>
    <property type="match status" value="1"/>
</dbReference>
<dbReference type="Pfam" id="PF00176">
    <property type="entry name" value="SNF2-rel_dom"/>
    <property type="match status" value="1"/>
</dbReference>
<proteinExistence type="predicted"/>
<comment type="caution">
    <text evidence="4">The sequence shown here is derived from an EMBL/GenBank/DDBJ whole genome shotgun (WGS) entry which is preliminary data.</text>
</comment>